<dbReference type="AlphaFoldDB" id="E1T3W6"/>
<reference evidence="1" key="1">
    <citation type="submission" date="2010-09" db="EMBL/GenBank/DDBJ databases">
        <title>Complete sequence of chromosome1 of Burkholderia sp. CCGE1003.</title>
        <authorList>
            <consortium name="US DOE Joint Genome Institute"/>
            <person name="Lucas S."/>
            <person name="Copeland A."/>
            <person name="Lapidus A."/>
            <person name="Cheng J.-F."/>
            <person name="Bruce D."/>
            <person name="Goodwin L."/>
            <person name="Pitluck S."/>
            <person name="Daligault H."/>
            <person name="Davenport K."/>
            <person name="Detter J.C."/>
            <person name="Han C."/>
            <person name="Tapia R."/>
            <person name="Land M."/>
            <person name="Hauser L."/>
            <person name="Jeffries C."/>
            <person name="Kyrpides N."/>
            <person name="Ivanova N."/>
            <person name="Ovchinnikova G."/>
            <person name="Martinez-Romero E."/>
            <person name="Rogel M.A."/>
            <person name="Auchtung J."/>
            <person name="Tiedje J.M."/>
            <person name="Woyke T."/>
        </authorList>
    </citation>
    <scope>NUCLEOTIDE SEQUENCE</scope>
    <source>
        <strain evidence="1">CCGE1003</strain>
    </source>
</reference>
<sequence length="267" mass="30013">MGLYSASLVLDRVHANRCLTGNESLLVGEYIYCRRCLPSIYGGKLSTVDKKKSGELISSLLEENKAIRETMRDSQLARQRLQSFFALLLANGGESLEAFVHAYMFLFWEHLAFLGAIAGHPRGQLFWMAKSPPTGTAYKEVGGTAGSVIERLSQEGVQIDLAAVDPQAETLWLLEIKRDDLDDRAVGQMLRYFDRAVRCLPSREFRALDINHVRPVIVLESVDPRLWRSIPLHFRELLEIYAFGKPGGVDNPLRLARVRRQLLSGVG</sequence>
<dbReference type="Gene3D" id="3.40.1350.10">
    <property type="match status" value="1"/>
</dbReference>
<gene>
    <name evidence="1" type="ordered locus">BC1003_0005</name>
</gene>
<organism evidence="1">
    <name type="scientific">Burkholderia sp. (strain CCGE1003)</name>
    <dbReference type="NCBI Taxonomy" id="640512"/>
    <lineage>
        <taxon>Bacteria</taxon>
        <taxon>Pseudomonadati</taxon>
        <taxon>Pseudomonadota</taxon>
        <taxon>Betaproteobacteria</taxon>
        <taxon>Burkholderiales</taxon>
        <taxon>Burkholderiaceae</taxon>
        <taxon>Burkholderia</taxon>
    </lineage>
</organism>
<dbReference type="STRING" id="640512.BC1003_0005"/>
<dbReference type="EMBL" id="CP002217">
    <property type="protein sequence ID" value="ADN56014.1"/>
    <property type="molecule type" value="Genomic_DNA"/>
</dbReference>
<dbReference type="GO" id="GO:0003676">
    <property type="term" value="F:nucleic acid binding"/>
    <property type="evidence" value="ECO:0007669"/>
    <property type="project" value="InterPro"/>
</dbReference>
<protein>
    <submittedName>
        <fullName evidence="1">Uncharacterized protein</fullName>
    </submittedName>
</protein>
<dbReference type="KEGG" id="bgf:BC1003_0005"/>
<name>E1T3W6_BURSG</name>
<dbReference type="InterPro" id="IPR011856">
    <property type="entry name" value="tRNA_endonuc-like_dom_sf"/>
</dbReference>
<accession>E1T3W6</accession>
<evidence type="ECO:0000313" key="1">
    <source>
        <dbReference type="EMBL" id="ADN56014.1"/>
    </source>
</evidence>
<proteinExistence type="predicted"/>
<dbReference type="HOGENOM" id="CLU_1040821_0_0_4"/>